<dbReference type="PANTHER" id="PTHR45947">
    <property type="entry name" value="SULFOQUINOVOSYL TRANSFERASE SQD2"/>
    <property type="match status" value="1"/>
</dbReference>
<gene>
    <name evidence="3" type="ORF">BTO32_03000</name>
</gene>
<name>A0A1V2DY39_9GAMM</name>
<dbReference type="InterPro" id="IPR050194">
    <property type="entry name" value="Glycosyltransferase_grp1"/>
</dbReference>
<feature type="domain" description="Glycosyltransferase subfamily 4-like N-terminal" evidence="2">
    <location>
        <begin position="17"/>
        <end position="176"/>
    </location>
</feature>
<dbReference type="Pfam" id="PF13439">
    <property type="entry name" value="Glyco_transf_4"/>
    <property type="match status" value="1"/>
</dbReference>
<dbReference type="CDD" id="cd03801">
    <property type="entry name" value="GT4_PimA-like"/>
    <property type="match status" value="1"/>
</dbReference>
<dbReference type="STRING" id="135739.BTO32_03000"/>
<dbReference type="GO" id="GO:0016757">
    <property type="term" value="F:glycosyltransferase activity"/>
    <property type="evidence" value="ECO:0007669"/>
    <property type="project" value="InterPro"/>
</dbReference>
<evidence type="ECO:0000313" key="3">
    <source>
        <dbReference type="EMBL" id="ONF45437.1"/>
    </source>
</evidence>
<dbReference type="PANTHER" id="PTHR45947:SF3">
    <property type="entry name" value="SULFOQUINOVOSYL TRANSFERASE SQD2"/>
    <property type="match status" value="1"/>
</dbReference>
<dbReference type="AlphaFoldDB" id="A0A1V2DY39"/>
<proteinExistence type="predicted"/>
<evidence type="ECO:0000259" key="2">
    <source>
        <dbReference type="Pfam" id="PF13439"/>
    </source>
</evidence>
<evidence type="ECO:0000313" key="4">
    <source>
        <dbReference type="Proteomes" id="UP000189339"/>
    </source>
</evidence>
<dbReference type="InterPro" id="IPR028098">
    <property type="entry name" value="Glyco_trans_4-like_N"/>
</dbReference>
<keyword evidence="3" id="KW-0808">Transferase</keyword>
<protein>
    <submittedName>
        <fullName evidence="3">Glycosyltransferase</fullName>
    </submittedName>
</protein>
<sequence length="384" mass="42502">MNPIRVLQFITPSGFYGAERWVIALANNLNSGDIECDLVVTDEGGDQDLSVVDHFPSWAGRVHRIPMSGRFDPRVIARLSTIIRERRIDVLHTHGYKSDILGLIAARQAKIPCVSTPHGFSGKVGLKLSAFIKLGTFMLRYFDAVVPLSQELVRDMDRFGIPAEKVRLIPNGVDLKEILPVSRKTKVPGAEPAVQTVGFIGQLIPRKGVKDLLDVFDMLHQNHPGLRLELLGDGQQRGELELHAQTLACRDAIAFRGFCHDRLEQLAHFDLFVMTSSLEGIPRCLMEAMAMGVPVVAYDIPGVDQLIKHEQTGLLAPLGDKEGLARCCQRLLSDSELAARLSEAGQRKIVDQFSAGAMARSYTELFRELVQPARVDPRDLGETK</sequence>
<dbReference type="InterPro" id="IPR001296">
    <property type="entry name" value="Glyco_trans_1"/>
</dbReference>
<dbReference type="SUPFAM" id="SSF53756">
    <property type="entry name" value="UDP-Glycosyltransferase/glycogen phosphorylase"/>
    <property type="match status" value="1"/>
</dbReference>
<accession>A0A1V2DY39</accession>
<dbReference type="Pfam" id="PF00534">
    <property type="entry name" value="Glycos_transf_1"/>
    <property type="match status" value="1"/>
</dbReference>
<evidence type="ECO:0000259" key="1">
    <source>
        <dbReference type="Pfam" id="PF00534"/>
    </source>
</evidence>
<dbReference type="Proteomes" id="UP000189339">
    <property type="component" value="Unassembled WGS sequence"/>
</dbReference>
<dbReference type="EMBL" id="MSCW01000001">
    <property type="protein sequence ID" value="ONF45437.1"/>
    <property type="molecule type" value="Genomic_DNA"/>
</dbReference>
<organism evidence="3 4">
    <name type="scientific">Marinobacter lutaoensis</name>
    <dbReference type="NCBI Taxonomy" id="135739"/>
    <lineage>
        <taxon>Bacteria</taxon>
        <taxon>Pseudomonadati</taxon>
        <taxon>Pseudomonadota</taxon>
        <taxon>Gammaproteobacteria</taxon>
        <taxon>Pseudomonadales</taxon>
        <taxon>Marinobacteraceae</taxon>
        <taxon>Marinobacter</taxon>
    </lineage>
</organism>
<dbReference type="OrthoDB" id="9768937at2"/>
<reference evidence="3 4" key="1">
    <citation type="submission" date="2016-12" db="EMBL/GenBank/DDBJ databases">
        <title>Marinobacter lutaoensis whole genome sequencing.</title>
        <authorList>
            <person name="Verma A."/>
            <person name="Krishnamurthi S."/>
        </authorList>
    </citation>
    <scope>NUCLEOTIDE SEQUENCE [LARGE SCALE GENOMIC DNA]</scope>
    <source>
        <strain evidence="3 4">T5054</strain>
    </source>
</reference>
<feature type="domain" description="Glycosyl transferase family 1" evidence="1">
    <location>
        <begin position="195"/>
        <end position="347"/>
    </location>
</feature>
<keyword evidence="4" id="KW-1185">Reference proteome</keyword>
<comment type="caution">
    <text evidence="3">The sequence shown here is derived from an EMBL/GenBank/DDBJ whole genome shotgun (WGS) entry which is preliminary data.</text>
</comment>
<dbReference type="RefSeq" id="WP_076722930.1">
    <property type="nucleotide sequence ID" value="NZ_JABWTC010000026.1"/>
</dbReference>
<dbReference type="Gene3D" id="3.40.50.2000">
    <property type="entry name" value="Glycogen Phosphorylase B"/>
    <property type="match status" value="2"/>
</dbReference>